<feature type="coiled-coil region" evidence="1">
    <location>
        <begin position="30"/>
        <end position="90"/>
    </location>
</feature>
<proteinExistence type="predicted"/>
<organism evidence="2 3">
    <name type="scientific">Candidatus Babela massiliensis</name>
    <dbReference type="NCBI Taxonomy" id="673862"/>
    <lineage>
        <taxon>Bacteria</taxon>
        <taxon>Candidatus Babelota</taxon>
        <taxon>Candidatus Babeliae</taxon>
        <taxon>Candidatus Babeliales</taxon>
        <taxon>Candidatus Babeliaceae</taxon>
        <taxon>Candidatus Babela</taxon>
    </lineage>
</organism>
<dbReference type="AlphaFoldDB" id="V6DI65"/>
<evidence type="ECO:0000313" key="3">
    <source>
        <dbReference type="Proteomes" id="UP000018769"/>
    </source>
</evidence>
<gene>
    <name evidence="2" type="ORF">BABL1_gene_392</name>
</gene>
<dbReference type="Proteomes" id="UP000018769">
    <property type="component" value="Chromosome I"/>
</dbReference>
<evidence type="ECO:0000313" key="2">
    <source>
        <dbReference type="EMBL" id="CDK30623.1"/>
    </source>
</evidence>
<reference evidence="2 3" key="1">
    <citation type="journal article" date="2015" name="Biol. Direct">
        <title>Babela massiliensis, a representative of a widespread bacterial phylum with unusual adaptations to parasitism in amoebae.</title>
        <authorList>
            <person name="Pagnier I."/>
            <person name="Yutin N."/>
            <person name="Croce O."/>
            <person name="Makarova K.S."/>
            <person name="Wolf Y.I."/>
            <person name="Benamar S."/>
            <person name="Raoult D."/>
            <person name="Koonin E.V."/>
            <person name="La Scola B."/>
        </authorList>
    </citation>
    <scope>NUCLEOTIDE SEQUENCE [LARGE SCALE GENOMIC DNA]</scope>
    <source>
        <strain evidence="3">BABL1</strain>
    </source>
</reference>
<keyword evidence="3" id="KW-1185">Reference proteome</keyword>
<dbReference type="KEGG" id="dpb:BABL1_gene_392"/>
<evidence type="ECO:0000256" key="1">
    <source>
        <dbReference type="SAM" id="Coils"/>
    </source>
</evidence>
<protein>
    <submittedName>
        <fullName evidence="2">Uncharacterized protein</fullName>
    </submittedName>
</protein>
<keyword evidence="1" id="KW-0175">Coiled coil</keyword>
<name>V6DI65_9BACT</name>
<dbReference type="RefSeq" id="WP_023792048.1">
    <property type="nucleotide sequence ID" value="NC_023003.1"/>
</dbReference>
<sequence length="111" mass="12887">MRGYKFILLTMIQFLSLQLWSKDVKDLNSLDEIKENAKEIRSNIEGAKKELADIDKEIDKANKDFNSLTFEEQKLQKEEHETKIMALELAKKIGLVFLDLSENTANNILKE</sequence>
<accession>V6DI65</accession>
<dbReference type="EMBL" id="HG793133">
    <property type="protein sequence ID" value="CDK30623.1"/>
    <property type="molecule type" value="Genomic_DNA"/>
</dbReference>
<dbReference type="HOGENOM" id="CLU_2153703_0_0_7"/>